<evidence type="ECO:0000313" key="8">
    <source>
        <dbReference type="EMBL" id="MFG6272730.1"/>
    </source>
</evidence>
<feature type="domain" description="PTS EIIA type-1" evidence="7">
    <location>
        <begin position="182"/>
        <end position="286"/>
    </location>
</feature>
<dbReference type="InterPro" id="IPR050890">
    <property type="entry name" value="PTS_EIIA_component"/>
</dbReference>
<evidence type="ECO:0000313" key="9">
    <source>
        <dbReference type="Proteomes" id="UP001605989"/>
    </source>
</evidence>
<evidence type="ECO:0000256" key="6">
    <source>
        <dbReference type="ARBA" id="ARBA00022777"/>
    </source>
</evidence>
<gene>
    <name evidence="8" type="ORF">ACGTZG_05955</name>
</gene>
<evidence type="ECO:0000256" key="3">
    <source>
        <dbReference type="ARBA" id="ARBA00022597"/>
    </source>
</evidence>
<evidence type="ECO:0000256" key="2">
    <source>
        <dbReference type="ARBA" id="ARBA00022448"/>
    </source>
</evidence>
<dbReference type="PANTHER" id="PTHR45008:SF1">
    <property type="entry name" value="PTS SYSTEM GLUCOSE-SPECIFIC EIIA COMPONENT"/>
    <property type="match status" value="1"/>
</dbReference>
<sequence length="310" mass="34282">MEHESPIPFNSPFTGELHPITDAPDEAFAQKMTGDGFFVYPEENTVYAPCDSEVTFVFDTRHAIGLTAADGTEYLLHIGIDTVRLQGKGFTVFAESGQHVKKGDRLLTFDKKLICEKATSDACICLFPELPEHWEVRLCAGPRIAAGEEAVRIIPPSSPSPQSHIFYAPCTGMLHPLSEAPDPFYSHKSTGDGFFIYPSESILYAPCDGSVFFIFEEKNAIGMHTTDGLEYMLQVGIGTDVLNGKGFTFYVKDGQTVRKGDRLLSFDDAYIKANAQSNACFCIFTDLPPENVIHLKHQGFIQTGQEAVWF</sequence>
<keyword evidence="4" id="KW-0808">Transferase</keyword>
<dbReference type="PROSITE" id="PS51093">
    <property type="entry name" value="PTS_EIIA_TYPE_1"/>
    <property type="match status" value="2"/>
</dbReference>
<accession>A0ABW7DNU4</accession>
<keyword evidence="9" id="KW-1185">Reference proteome</keyword>
<dbReference type="Proteomes" id="UP001605989">
    <property type="component" value="Unassembled WGS sequence"/>
</dbReference>
<dbReference type="EMBL" id="JBIEKR010000004">
    <property type="protein sequence ID" value="MFG6272730.1"/>
    <property type="molecule type" value="Genomic_DNA"/>
</dbReference>
<evidence type="ECO:0000256" key="4">
    <source>
        <dbReference type="ARBA" id="ARBA00022679"/>
    </source>
</evidence>
<evidence type="ECO:0000256" key="5">
    <source>
        <dbReference type="ARBA" id="ARBA00022683"/>
    </source>
</evidence>
<protein>
    <submittedName>
        <fullName evidence="8">PTS glucose transporter subunit IIA</fullName>
    </submittedName>
</protein>
<dbReference type="PANTHER" id="PTHR45008">
    <property type="entry name" value="PTS SYSTEM GLUCOSE-SPECIFIC EIIA COMPONENT"/>
    <property type="match status" value="1"/>
</dbReference>
<proteinExistence type="predicted"/>
<organism evidence="8 9">
    <name type="scientific">Megasphaera hexanoica</name>
    <dbReference type="NCBI Taxonomy" id="1675036"/>
    <lineage>
        <taxon>Bacteria</taxon>
        <taxon>Bacillati</taxon>
        <taxon>Bacillota</taxon>
        <taxon>Negativicutes</taxon>
        <taxon>Veillonellales</taxon>
        <taxon>Veillonellaceae</taxon>
        <taxon>Megasphaera</taxon>
    </lineage>
</organism>
<dbReference type="NCBIfam" id="TIGR00830">
    <property type="entry name" value="PTBA"/>
    <property type="match status" value="2"/>
</dbReference>
<evidence type="ECO:0000259" key="7">
    <source>
        <dbReference type="PROSITE" id="PS51093"/>
    </source>
</evidence>
<comment type="subcellular location">
    <subcellularLocation>
        <location evidence="1">Cytoplasm</location>
    </subcellularLocation>
</comment>
<dbReference type="SUPFAM" id="SSF51261">
    <property type="entry name" value="Duplicated hybrid motif"/>
    <property type="match status" value="2"/>
</dbReference>
<keyword evidence="5" id="KW-0598">Phosphotransferase system</keyword>
<dbReference type="RefSeq" id="WP_059077052.1">
    <property type="nucleotide sequence ID" value="NZ_CP011940.1"/>
</dbReference>
<dbReference type="Gene3D" id="2.70.70.10">
    <property type="entry name" value="Glucose Permease (Domain IIA)"/>
    <property type="match status" value="2"/>
</dbReference>
<keyword evidence="6" id="KW-0418">Kinase</keyword>
<feature type="domain" description="PTS EIIA type-1" evidence="7">
    <location>
        <begin position="25"/>
        <end position="129"/>
    </location>
</feature>
<keyword evidence="2" id="KW-0813">Transport</keyword>
<keyword evidence="3 8" id="KW-0762">Sugar transport</keyword>
<reference evidence="8 9" key="1">
    <citation type="submission" date="2024-10" db="EMBL/GenBank/DDBJ databases">
        <authorList>
            <person name="Sang B.-I."/>
            <person name="Prabhaharan D."/>
        </authorList>
    </citation>
    <scope>NUCLEOTIDE SEQUENCE [LARGE SCALE GENOMIC DNA]</scope>
    <source>
        <strain evidence="8 9">MH</strain>
    </source>
</reference>
<name>A0ABW7DNU4_9FIRM</name>
<dbReference type="Pfam" id="PF00358">
    <property type="entry name" value="PTS_EIIA_1"/>
    <property type="match status" value="2"/>
</dbReference>
<comment type="caution">
    <text evidence="8">The sequence shown here is derived from an EMBL/GenBank/DDBJ whole genome shotgun (WGS) entry which is preliminary data.</text>
</comment>
<dbReference type="InterPro" id="IPR001127">
    <property type="entry name" value="PTS_EIIA_1_perm"/>
</dbReference>
<evidence type="ECO:0000256" key="1">
    <source>
        <dbReference type="ARBA" id="ARBA00004496"/>
    </source>
</evidence>
<dbReference type="InterPro" id="IPR011055">
    <property type="entry name" value="Dup_hybrid_motif"/>
</dbReference>